<dbReference type="KEGG" id="ocg:OCA5_c13140"/>
<name>F8BWG3_AFIC5</name>
<keyword evidence="4" id="KW-1185">Reference proteome</keyword>
<evidence type="ECO:0000256" key="1">
    <source>
        <dbReference type="ARBA" id="ARBA00022857"/>
    </source>
</evidence>
<dbReference type="InterPro" id="IPR036291">
    <property type="entry name" value="NAD(P)-bd_dom_sf"/>
</dbReference>
<dbReference type="Pfam" id="PF13460">
    <property type="entry name" value="NAD_binding_10"/>
    <property type="match status" value="1"/>
</dbReference>
<protein>
    <submittedName>
        <fullName evidence="3">Putative nucleoside-diphosphate-sugar</fullName>
    </submittedName>
</protein>
<organism evidence="3 4">
    <name type="scientific">Afipia carboxidovorans (strain ATCC 49405 / DSM 1227 / KCTC 32145 / OM5)</name>
    <name type="common">Oligotropha carboxidovorans</name>
    <dbReference type="NCBI Taxonomy" id="504832"/>
    <lineage>
        <taxon>Bacteria</taxon>
        <taxon>Pseudomonadati</taxon>
        <taxon>Pseudomonadota</taxon>
        <taxon>Alphaproteobacteria</taxon>
        <taxon>Hyphomicrobiales</taxon>
        <taxon>Nitrobacteraceae</taxon>
        <taxon>Afipia</taxon>
    </lineage>
</organism>
<sequence length="251" mass="26619">MKIVVIGGSGLIGKTLVSTLREKGHEALAASPRTGVNAVTREGLAEALSGAQVVVDVANSPSFEERAVLEFFETSSRNLLAAGIAAGVTHHVILSVVGAQRVHDSGYLRAKAVQEKLVKLSGLPFTILQATQFFEFVDAIIEAGTENDVARLSPALMQPIAAREVANALAEIALNKPLNSTVEIAGPEPIPLDALARQYLAAKGDPRAVIADVHAKYFGAQIDDTSLTPGAAPRLGTMHFQDWLDHEFGRR</sequence>
<dbReference type="AlphaFoldDB" id="F8BWG3"/>
<feature type="domain" description="NAD(P)-binding" evidence="2">
    <location>
        <begin position="8"/>
        <end position="173"/>
    </location>
</feature>
<dbReference type="Proteomes" id="UP000007730">
    <property type="component" value="Chromosome"/>
</dbReference>
<accession>F8BWG3</accession>
<evidence type="ECO:0000313" key="3">
    <source>
        <dbReference type="EMBL" id="AEI06030.1"/>
    </source>
</evidence>
<dbReference type="Gene3D" id="3.40.50.720">
    <property type="entry name" value="NAD(P)-binding Rossmann-like Domain"/>
    <property type="match status" value="1"/>
</dbReference>
<dbReference type="PATRIC" id="fig|504832.7.peg.1396"/>
<dbReference type="EMBL" id="CP002826">
    <property type="protein sequence ID" value="AEI06030.1"/>
    <property type="molecule type" value="Genomic_DNA"/>
</dbReference>
<dbReference type="STRING" id="504832.OCA5_c13140"/>
<dbReference type="HOGENOM" id="CLU_007383_5_2_5"/>
<evidence type="ECO:0000259" key="2">
    <source>
        <dbReference type="Pfam" id="PF13460"/>
    </source>
</evidence>
<dbReference type="PANTHER" id="PTHR42748:SF3">
    <property type="entry name" value="BLL4366 PROTEIN"/>
    <property type="match status" value="1"/>
</dbReference>
<dbReference type="RefSeq" id="WP_013912980.1">
    <property type="nucleotide sequence ID" value="NC_011386.1"/>
</dbReference>
<proteinExistence type="predicted"/>
<dbReference type="PANTHER" id="PTHR42748">
    <property type="entry name" value="NITROGEN METABOLITE REPRESSION PROTEIN NMRA FAMILY MEMBER"/>
    <property type="match status" value="1"/>
</dbReference>
<dbReference type="OrthoDB" id="9771302at2"/>
<dbReference type="InterPro" id="IPR016040">
    <property type="entry name" value="NAD(P)-bd_dom"/>
</dbReference>
<evidence type="ECO:0000313" key="4">
    <source>
        <dbReference type="Proteomes" id="UP000007730"/>
    </source>
</evidence>
<dbReference type="SUPFAM" id="SSF51735">
    <property type="entry name" value="NAD(P)-binding Rossmann-fold domains"/>
    <property type="match status" value="1"/>
</dbReference>
<keyword evidence="1" id="KW-0521">NADP</keyword>
<dbReference type="eggNOG" id="COG0702">
    <property type="taxonomic scope" value="Bacteria"/>
</dbReference>
<reference evidence="3 4" key="1">
    <citation type="journal article" date="2011" name="J. Bacteriol.">
        <title>Complete genome sequences of the chemolithoautotrophic Oligotropha carboxidovorans strains OM4 and OM5.</title>
        <authorList>
            <person name="Volland S."/>
            <person name="Rachinger M."/>
            <person name="Strittmatter A."/>
            <person name="Daniel R."/>
            <person name="Gottschalk G."/>
            <person name="Meyer O."/>
        </authorList>
    </citation>
    <scope>NUCLEOTIDE SEQUENCE [LARGE SCALE GENOMIC DNA]</scope>
    <source>
        <strain evidence="4">ATCC 49405 / DSM 1227 / KCTC 32145 / OM5</strain>
    </source>
</reference>
<dbReference type="InterPro" id="IPR051164">
    <property type="entry name" value="NmrA-like_oxidored"/>
</dbReference>
<gene>
    <name evidence="3" type="ordered locus">OCA5_c13140</name>
</gene>